<evidence type="ECO:0000256" key="5">
    <source>
        <dbReference type="ARBA" id="ARBA00023136"/>
    </source>
</evidence>
<feature type="transmembrane region" description="Helical" evidence="7">
    <location>
        <begin position="550"/>
        <end position="568"/>
    </location>
</feature>
<feature type="transmembrane region" description="Helical" evidence="7">
    <location>
        <begin position="45"/>
        <end position="66"/>
    </location>
</feature>
<evidence type="ECO:0000256" key="4">
    <source>
        <dbReference type="ARBA" id="ARBA00022989"/>
    </source>
</evidence>
<feature type="transmembrane region" description="Helical" evidence="7">
    <location>
        <begin position="525"/>
        <end position="544"/>
    </location>
</feature>
<dbReference type="Gene3D" id="1.20.1730.10">
    <property type="entry name" value="Sodium/glucose cotransporter"/>
    <property type="match status" value="1"/>
</dbReference>
<organism evidence="8 9">
    <name type="scientific">Mesonia maritima</name>
    <dbReference type="NCBI Taxonomy" id="1793873"/>
    <lineage>
        <taxon>Bacteria</taxon>
        <taxon>Pseudomonadati</taxon>
        <taxon>Bacteroidota</taxon>
        <taxon>Flavobacteriia</taxon>
        <taxon>Flavobacteriales</taxon>
        <taxon>Flavobacteriaceae</taxon>
        <taxon>Mesonia</taxon>
    </lineage>
</organism>
<evidence type="ECO:0000313" key="8">
    <source>
        <dbReference type="EMBL" id="MDR6301645.1"/>
    </source>
</evidence>
<feature type="transmembrane region" description="Helical" evidence="7">
    <location>
        <begin position="473"/>
        <end position="495"/>
    </location>
</feature>
<keyword evidence="5 7" id="KW-0472">Membrane</keyword>
<keyword evidence="9" id="KW-1185">Reference proteome</keyword>
<feature type="transmembrane region" description="Helical" evidence="7">
    <location>
        <begin position="298"/>
        <end position="318"/>
    </location>
</feature>
<dbReference type="PROSITE" id="PS50283">
    <property type="entry name" value="NA_SOLUT_SYMP_3"/>
    <property type="match status" value="1"/>
</dbReference>
<gene>
    <name evidence="8" type="ORF">GGR31_002315</name>
</gene>
<dbReference type="InterPro" id="IPR038377">
    <property type="entry name" value="Na/Glc_symporter_sf"/>
</dbReference>
<dbReference type="RefSeq" id="WP_309729246.1">
    <property type="nucleotide sequence ID" value="NZ_JAVDQA010000007.1"/>
</dbReference>
<evidence type="ECO:0000256" key="1">
    <source>
        <dbReference type="ARBA" id="ARBA00004141"/>
    </source>
</evidence>
<feature type="transmembrane region" description="Helical" evidence="7">
    <location>
        <begin position="127"/>
        <end position="147"/>
    </location>
</feature>
<keyword evidence="4 7" id="KW-1133">Transmembrane helix</keyword>
<dbReference type="PANTHER" id="PTHR11819">
    <property type="entry name" value="SOLUTE CARRIER FAMILY 5"/>
    <property type="match status" value="1"/>
</dbReference>
<feature type="transmembrane region" description="Helical" evidence="7">
    <location>
        <begin position="330"/>
        <end position="356"/>
    </location>
</feature>
<evidence type="ECO:0000256" key="3">
    <source>
        <dbReference type="ARBA" id="ARBA00022692"/>
    </source>
</evidence>
<feature type="transmembrane region" description="Helical" evidence="7">
    <location>
        <begin position="390"/>
        <end position="410"/>
    </location>
</feature>
<dbReference type="CDD" id="cd11477">
    <property type="entry name" value="SLC5sbd_u1"/>
    <property type="match status" value="1"/>
</dbReference>
<feature type="transmembrane region" description="Helical" evidence="7">
    <location>
        <begin position="443"/>
        <end position="461"/>
    </location>
</feature>
<proteinExistence type="inferred from homology"/>
<sequence length="575" mass="64494">MELARIDWILIISFFAISLLIGVVIARKSGKDVNSFFLSNRNMPWWLLGVSMVATTFAADTPGLVAGIVRKNGVYGNWIWWSFLLTGMLTVFFYAKLWRKSNITTDLEFYELRYSGKSAAILRGFRAIYLGVFFNIVIMAGVCLAAIKIGHVMFGFSEVQTLVIASLVTVIYSMLGGLQGVLITDFIQFIIAMVGSVWATVYILDLPEIGGVEKLLANPAIAEKTQFFPDFTKPEIFIPLLIIPLAVQWWSVWYPGSEPGGGGYIAQRMLAAKNEKHAILATLFFNIAHYALRPWPWILIGLASVIIYPDLASLQKAFPDLSATFIKDDLSYSAMLAFLPAGLLGIVITSLIAAFMSTISTHLNWGSSYVVNDFYARFVKPKSSEKEKVLVGRISTFVMMILAGLLSLFLEEAQEAFNLLLQIGAGTGLLFILRWFWYRINPFSEITAMGVSFLVAVFFFINDKMENPFIEIASHWQLVFGVCITTLAWVSVSFLTRPTSAEKIRSFENQVFDKEGRFNNFKFKIAAFFLGTIAVYSILFGTGYVIYNDFLFAGIAFLTSLICWVLLLKNWKKII</sequence>
<name>A0ABU1K8P3_9FLAO</name>
<comment type="caution">
    <text evidence="8">The sequence shown here is derived from an EMBL/GenBank/DDBJ whole genome shotgun (WGS) entry which is preliminary data.</text>
</comment>
<feature type="transmembrane region" description="Helical" evidence="7">
    <location>
        <begin position="78"/>
        <end position="95"/>
    </location>
</feature>
<evidence type="ECO:0000256" key="7">
    <source>
        <dbReference type="SAM" id="Phobius"/>
    </source>
</evidence>
<reference evidence="8 9" key="1">
    <citation type="submission" date="2023-07" db="EMBL/GenBank/DDBJ databases">
        <title>Genomic Encyclopedia of Type Strains, Phase IV (KMG-IV): sequencing the most valuable type-strain genomes for metagenomic binning, comparative biology and taxonomic classification.</title>
        <authorList>
            <person name="Goeker M."/>
        </authorList>
    </citation>
    <scope>NUCLEOTIDE SEQUENCE [LARGE SCALE GENOMIC DNA]</scope>
    <source>
        <strain evidence="8 9">DSM 102814</strain>
    </source>
</reference>
<feature type="transmembrane region" description="Helical" evidence="7">
    <location>
        <begin position="6"/>
        <end position="25"/>
    </location>
</feature>
<dbReference type="EMBL" id="JAVDQA010000007">
    <property type="protein sequence ID" value="MDR6301645.1"/>
    <property type="molecule type" value="Genomic_DNA"/>
</dbReference>
<comment type="similarity">
    <text evidence="2 6">Belongs to the sodium:solute symporter (SSF) (TC 2.A.21) family.</text>
</comment>
<evidence type="ECO:0000256" key="6">
    <source>
        <dbReference type="RuleBase" id="RU362091"/>
    </source>
</evidence>
<dbReference type="InterPro" id="IPR001734">
    <property type="entry name" value="Na/solute_symporter"/>
</dbReference>
<feature type="transmembrane region" description="Helical" evidence="7">
    <location>
        <begin position="153"/>
        <end position="175"/>
    </location>
</feature>
<comment type="subcellular location">
    <subcellularLocation>
        <location evidence="1">Membrane</location>
        <topology evidence="1">Multi-pass membrane protein</topology>
    </subcellularLocation>
</comment>
<protein>
    <submittedName>
        <fullName evidence="8">Na+/proline symporter</fullName>
    </submittedName>
</protein>
<evidence type="ECO:0000313" key="9">
    <source>
        <dbReference type="Proteomes" id="UP001257659"/>
    </source>
</evidence>
<feature type="transmembrane region" description="Helical" evidence="7">
    <location>
        <begin position="416"/>
        <end position="436"/>
    </location>
</feature>
<accession>A0ABU1K8P3</accession>
<dbReference type="PANTHER" id="PTHR11819:SF77">
    <property type="entry name" value="SODIUM_GLUCOSE COTRANSPORT PROTEIN"/>
    <property type="match status" value="1"/>
</dbReference>
<keyword evidence="3 7" id="KW-0812">Transmembrane</keyword>
<evidence type="ECO:0000256" key="2">
    <source>
        <dbReference type="ARBA" id="ARBA00006434"/>
    </source>
</evidence>
<dbReference type="Pfam" id="PF00474">
    <property type="entry name" value="SSF"/>
    <property type="match status" value="1"/>
</dbReference>
<dbReference type="Proteomes" id="UP001257659">
    <property type="component" value="Unassembled WGS sequence"/>
</dbReference>